<dbReference type="EC" id="3.4.21.4" evidence="10"/>
<keyword evidence="4" id="KW-0222">Digestion</keyword>
<sequence>MEGDVVSAVSCYRDDKIVGGYECIPHSVPYQVYMRRYQSPWCGASLLNSQWILSAAHCFLRPSLLNVWIGAHDLSVSEDSRQSRRVIRAVRHPGYDHRTTDNDIMLLKVAPPVQFNEKVQPLQMPSSCASNGTECRVAGWGDTVHDGGQFPDRLQCLDVPILSDTECESSYGDAITPNMFCAGFLEGGKETCQVTALGKSSFITELTGAAVAAPVDEKIINGHECYAHSQPWQVFLTYNGYRWCGGSLIDHQWIVSAAHCYQPPSILKAHLGEHDLGYYEGTEQRIPVAKAFAHPDYNRVNLNNDIMLLKLAYPARLDQYVRLIPLPSQCPRAGTQCITSGWGNLVTNGVKYPNALQCLNQPILPDADCRRAYPPYFTDNMFCSGYWEGGQSTCQGDSGGPVVCDGELQGITSWGYDCAMKNHPSVFVKVCNYNQWIQEIIAAN</sequence>
<dbReference type="Proteomes" id="UP000288216">
    <property type="component" value="Unassembled WGS sequence"/>
</dbReference>
<dbReference type="InterPro" id="IPR050127">
    <property type="entry name" value="Serine_Proteases_S1"/>
</dbReference>
<dbReference type="FunFam" id="2.40.10.10:FF:000122">
    <property type="entry name" value="Chymotrypsin-like elastase family member 1"/>
    <property type="match status" value="1"/>
</dbReference>
<gene>
    <name evidence="13" type="ORF">scyTo_0021428</name>
</gene>
<name>A0A401Q894_SCYTO</name>
<evidence type="ECO:0000256" key="1">
    <source>
        <dbReference type="ARBA" id="ARBA00004239"/>
    </source>
</evidence>
<dbReference type="PROSITE" id="PS00134">
    <property type="entry name" value="TRYPSIN_HIS"/>
    <property type="match status" value="1"/>
</dbReference>
<evidence type="ECO:0000256" key="5">
    <source>
        <dbReference type="ARBA" id="ARBA00022801"/>
    </source>
</evidence>
<evidence type="ECO:0000256" key="4">
    <source>
        <dbReference type="ARBA" id="ARBA00022757"/>
    </source>
</evidence>
<keyword evidence="5 11" id="KW-0378">Hydrolase</keyword>
<dbReference type="SMART" id="SM00020">
    <property type="entry name" value="Tryp_SPc"/>
    <property type="match status" value="2"/>
</dbReference>
<dbReference type="FunFam" id="2.40.10.10:FF:000008">
    <property type="entry name" value="Cationic trypsin"/>
    <property type="match status" value="1"/>
</dbReference>
<dbReference type="PRINTS" id="PR00722">
    <property type="entry name" value="CHYMOTRYPSIN"/>
</dbReference>
<dbReference type="GO" id="GO:0004252">
    <property type="term" value="F:serine-type endopeptidase activity"/>
    <property type="evidence" value="ECO:0007669"/>
    <property type="project" value="UniProtKB-EC"/>
</dbReference>
<dbReference type="FunFam" id="2.40.10.10:FF:000166">
    <property type="entry name" value="Trypsin"/>
    <property type="match status" value="1"/>
</dbReference>
<dbReference type="PROSITE" id="PS50240">
    <property type="entry name" value="TRYPSIN_DOM"/>
    <property type="match status" value="2"/>
</dbReference>
<evidence type="ECO:0000313" key="14">
    <source>
        <dbReference type="Proteomes" id="UP000288216"/>
    </source>
</evidence>
<keyword evidence="7" id="KW-0865">Zymogen</keyword>
<accession>A0A401Q894</accession>
<evidence type="ECO:0000259" key="12">
    <source>
        <dbReference type="PROSITE" id="PS50240"/>
    </source>
</evidence>
<feature type="domain" description="Peptidase S1" evidence="12">
    <location>
        <begin position="17"/>
        <end position="222"/>
    </location>
</feature>
<evidence type="ECO:0000256" key="2">
    <source>
        <dbReference type="ARBA" id="ARBA00022525"/>
    </source>
</evidence>
<dbReference type="InterPro" id="IPR001314">
    <property type="entry name" value="Peptidase_S1A"/>
</dbReference>
<evidence type="ECO:0000256" key="7">
    <source>
        <dbReference type="ARBA" id="ARBA00023145"/>
    </source>
</evidence>
<evidence type="ECO:0000256" key="3">
    <source>
        <dbReference type="ARBA" id="ARBA00022670"/>
    </source>
</evidence>
<dbReference type="Pfam" id="PF00089">
    <property type="entry name" value="Trypsin"/>
    <property type="match status" value="2"/>
</dbReference>
<dbReference type="InterPro" id="IPR001254">
    <property type="entry name" value="Trypsin_dom"/>
</dbReference>
<dbReference type="OrthoDB" id="10012881at2759"/>
<dbReference type="OMA" id="FPPGERC"/>
<organism evidence="13 14">
    <name type="scientific">Scyliorhinus torazame</name>
    <name type="common">Cloudy catshark</name>
    <name type="synonym">Catulus torazame</name>
    <dbReference type="NCBI Taxonomy" id="75743"/>
    <lineage>
        <taxon>Eukaryota</taxon>
        <taxon>Metazoa</taxon>
        <taxon>Chordata</taxon>
        <taxon>Craniata</taxon>
        <taxon>Vertebrata</taxon>
        <taxon>Chondrichthyes</taxon>
        <taxon>Elasmobranchii</taxon>
        <taxon>Galeomorphii</taxon>
        <taxon>Galeoidea</taxon>
        <taxon>Carcharhiniformes</taxon>
        <taxon>Scyliorhinidae</taxon>
        <taxon>Scyliorhinus</taxon>
    </lineage>
</organism>
<dbReference type="Gene3D" id="2.40.10.10">
    <property type="entry name" value="Trypsin-like serine proteases"/>
    <property type="match status" value="3"/>
</dbReference>
<dbReference type="EMBL" id="BFAA01018983">
    <property type="protein sequence ID" value="GCB81590.1"/>
    <property type="molecule type" value="Genomic_DNA"/>
</dbReference>
<dbReference type="InterPro" id="IPR033116">
    <property type="entry name" value="TRYPSIN_SER"/>
</dbReference>
<dbReference type="PANTHER" id="PTHR24264">
    <property type="entry name" value="TRYPSIN-RELATED"/>
    <property type="match status" value="1"/>
</dbReference>
<dbReference type="SUPFAM" id="SSF50494">
    <property type="entry name" value="Trypsin-like serine proteases"/>
    <property type="match status" value="2"/>
</dbReference>
<keyword evidence="8" id="KW-1015">Disulfide bond</keyword>
<dbReference type="PANTHER" id="PTHR24264:SF68">
    <property type="entry name" value="TRYPSIN-3-LIKE"/>
    <property type="match status" value="1"/>
</dbReference>
<dbReference type="AlphaFoldDB" id="A0A401Q894"/>
<evidence type="ECO:0000256" key="6">
    <source>
        <dbReference type="ARBA" id="ARBA00022825"/>
    </source>
</evidence>
<dbReference type="CDD" id="cd00190">
    <property type="entry name" value="Tryp_SPc"/>
    <property type="match status" value="2"/>
</dbReference>
<reference evidence="13 14" key="1">
    <citation type="journal article" date="2018" name="Nat. Ecol. Evol.">
        <title>Shark genomes provide insights into elasmobranch evolution and the origin of vertebrates.</title>
        <authorList>
            <person name="Hara Y"/>
            <person name="Yamaguchi K"/>
            <person name="Onimaru K"/>
            <person name="Kadota M"/>
            <person name="Koyanagi M"/>
            <person name="Keeley SD"/>
            <person name="Tatsumi K"/>
            <person name="Tanaka K"/>
            <person name="Motone F"/>
            <person name="Kageyama Y"/>
            <person name="Nozu R"/>
            <person name="Adachi N"/>
            <person name="Nishimura O"/>
            <person name="Nakagawa R"/>
            <person name="Tanegashima C"/>
            <person name="Kiyatake I"/>
            <person name="Matsumoto R"/>
            <person name="Murakumo K"/>
            <person name="Nishida K"/>
            <person name="Terakita A"/>
            <person name="Kuratani S"/>
            <person name="Sato K"/>
            <person name="Hyodo S Kuraku.S."/>
        </authorList>
    </citation>
    <scope>NUCLEOTIDE SEQUENCE [LARGE SCALE GENOMIC DNA]</scope>
</reference>
<evidence type="ECO:0000256" key="11">
    <source>
        <dbReference type="RuleBase" id="RU363034"/>
    </source>
</evidence>
<dbReference type="InterPro" id="IPR009003">
    <property type="entry name" value="Peptidase_S1_PA"/>
</dbReference>
<evidence type="ECO:0000256" key="10">
    <source>
        <dbReference type="ARBA" id="ARBA00038868"/>
    </source>
</evidence>
<protein>
    <recommendedName>
        <fullName evidence="10">trypsin</fullName>
        <ecNumber evidence="10">3.4.21.4</ecNumber>
    </recommendedName>
</protein>
<dbReference type="InterPro" id="IPR043504">
    <property type="entry name" value="Peptidase_S1_PA_chymotrypsin"/>
</dbReference>
<dbReference type="PROSITE" id="PS00135">
    <property type="entry name" value="TRYPSIN_SER"/>
    <property type="match status" value="1"/>
</dbReference>
<comment type="subcellular location">
    <subcellularLocation>
        <location evidence="1">Secreted</location>
        <location evidence="1">Extracellular space</location>
    </subcellularLocation>
</comment>
<comment type="caution">
    <text evidence="13">The sequence shown here is derived from an EMBL/GenBank/DDBJ whole genome shotgun (WGS) entry which is preliminary data.</text>
</comment>
<keyword evidence="3 11" id="KW-0645">Protease</keyword>
<evidence type="ECO:0000256" key="9">
    <source>
        <dbReference type="ARBA" id="ARBA00036320"/>
    </source>
</evidence>
<proteinExistence type="predicted"/>
<keyword evidence="14" id="KW-1185">Reference proteome</keyword>
<keyword evidence="2" id="KW-0964">Secreted</keyword>
<evidence type="ECO:0000256" key="8">
    <source>
        <dbReference type="ARBA" id="ARBA00023157"/>
    </source>
</evidence>
<keyword evidence="6 11" id="KW-0720">Serine protease</keyword>
<dbReference type="GO" id="GO:0005615">
    <property type="term" value="C:extracellular space"/>
    <property type="evidence" value="ECO:0007669"/>
    <property type="project" value="TreeGrafter"/>
</dbReference>
<dbReference type="GO" id="GO:0007586">
    <property type="term" value="P:digestion"/>
    <property type="evidence" value="ECO:0007669"/>
    <property type="project" value="UniProtKB-KW"/>
</dbReference>
<dbReference type="GO" id="GO:0006508">
    <property type="term" value="P:proteolysis"/>
    <property type="evidence" value="ECO:0007669"/>
    <property type="project" value="UniProtKB-KW"/>
</dbReference>
<feature type="domain" description="Peptidase S1" evidence="12">
    <location>
        <begin position="219"/>
        <end position="442"/>
    </location>
</feature>
<evidence type="ECO:0000313" key="13">
    <source>
        <dbReference type="EMBL" id="GCB81590.1"/>
    </source>
</evidence>
<comment type="catalytic activity">
    <reaction evidence="9">
        <text>Preferential cleavage: Arg-|-Xaa, Lys-|-Xaa.</text>
        <dbReference type="EC" id="3.4.21.4"/>
    </reaction>
</comment>
<dbReference type="InterPro" id="IPR018114">
    <property type="entry name" value="TRYPSIN_HIS"/>
</dbReference>
<dbReference type="STRING" id="75743.A0A401Q894"/>